<dbReference type="Gene3D" id="3.40.50.1820">
    <property type="entry name" value="alpha/beta hydrolase"/>
    <property type="match status" value="1"/>
</dbReference>
<protein>
    <submittedName>
        <fullName evidence="2">Phospholipase/carboxylesterase</fullName>
    </submittedName>
</protein>
<keyword evidence="3" id="KW-1185">Reference proteome</keyword>
<dbReference type="Pfam" id="PF02230">
    <property type="entry name" value="Abhydrolase_2"/>
    <property type="match status" value="1"/>
</dbReference>
<sequence length="213" mass="23957">MEHLFIKGKNKNPYTIILFHGTGGRETDLLDVAATIDSNANVLSLRGNTDENGRTRFFKRHSPTEFDEDSLREEGRKVKDALVNFEKEYGINLEQSILVGYSNGANMAAHLLLNYDLYFFGAILLHSGYKSEQVQKVDLTRTSVMLTAGARDMVTTAGESYQLKKKLELRGAIAEVKLTDGGHEIVPDELMEAHVWFLGLKRETEDEFDNLGK</sequence>
<dbReference type="GO" id="GO:0016787">
    <property type="term" value="F:hydrolase activity"/>
    <property type="evidence" value="ECO:0007669"/>
    <property type="project" value="InterPro"/>
</dbReference>
<dbReference type="OrthoDB" id="9796570at2"/>
<reference evidence="3" key="1">
    <citation type="submission" date="2016-10" db="EMBL/GenBank/DDBJ databases">
        <authorList>
            <person name="Varghese N."/>
            <person name="Submissions S."/>
        </authorList>
    </citation>
    <scope>NUCLEOTIDE SEQUENCE [LARGE SCALE GENOMIC DNA]</scope>
    <source>
        <strain evidence="3">CGMCC 1.8895</strain>
    </source>
</reference>
<evidence type="ECO:0000313" key="3">
    <source>
        <dbReference type="Proteomes" id="UP000199008"/>
    </source>
</evidence>
<evidence type="ECO:0000259" key="1">
    <source>
        <dbReference type="Pfam" id="PF02230"/>
    </source>
</evidence>
<dbReference type="Proteomes" id="UP000199008">
    <property type="component" value="Unassembled WGS sequence"/>
</dbReference>
<dbReference type="RefSeq" id="WP_092987192.1">
    <property type="nucleotide sequence ID" value="NZ_FNFY01000019.1"/>
</dbReference>
<dbReference type="InterPro" id="IPR003140">
    <property type="entry name" value="PLipase/COase/thioEstase"/>
</dbReference>
<accession>A0A1G9GYA8</accession>
<organism evidence="2 3">
    <name type="scientific">Lacicoccus qingdaonensis</name>
    <dbReference type="NCBI Taxonomy" id="576118"/>
    <lineage>
        <taxon>Bacteria</taxon>
        <taxon>Bacillati</taxon>
        <taxon>Bacillota</taxon>
        <taxon>Bacilli</taxon>
        <taxon>Bacillales</taxon>
        <taxon>Salinicoccaceae</taxon>
        <taxon>Lacicoccus</taxon>
    </lineage>
</organism>
<dbReference type="STRING" id="576118.SAMN05216216_11955"/>
<name>A0A1G9GYA8_9BACL</name>
<dbReference type="InterPro" id="IPR029058">
    <property type="entry name" value="AB_hydrolase_fold"/>
</dbReference>
<proteinExistence type="predicted"/>
<dbReference type="EMBL" id="FNFY01000019">
    <property type="protein sequence ID" value="SDL05649.1"/>
    <property type="molecule type" value="Genomic_DNA"/>
</dbReference>
<feature type="domain" description="Phospholipase/carboxylesterase/thioesterase" evidence="1">
    <location>
        <begin position="7"/>
        <end position="193"/>
    </location>
</feature>
<evidence type="ECO:0000313" key="2">
    <source>
        <dbReference type="EMBL" id="SDL05649.1"/>
    </source>
</evidence>
<dbReference type="SUPFAM" id="SSF53474">
    <property type="entry name" value="alpha/beta-Hydrolases"/>
    <property type="match status" value="1"/>
</dbReference>
<gene>
    <name evidence="2" type="ORF">SAMN05216216_11955</name>
</gene>
<dbReference type="AlphaFoldDB" id="A0A1G9GYA8"/>